<feature type="domain" description="Flavodoxin-like" evidence="1">
    <location>
        <begin position="3"/>
        <end position="164"/>
    </location>
</feature>
<dbReference type="RefSeq" id="WP_184948412.1">
    <property type="nucleotide sequence ID" value="NZ_BAAAWZ010000001.1"/>
</dbReference>
<dbReference type="PROSITE" id="PS00201">
    <property type="entry name" value="FLAVODOXIN"/>
    <property type="match status" value="1"/>
</dbReference>
<keyword evidence="3" id="KW-1185">Reference proteome</keyword>
<gene>
    <name evidence="2" type="ORF">FHS22_007013</name>
</gene>
<dbReference type="PROSITE" id="PS50902">
    <property type="entry name" value="FLAVODOXIN_LIKE"/>
    <property type="match status" value="1"/>
</dbReference>
<dbReference type="AlphaFoldDB" id="A0A841DCC6"/>
<evidence type="ECO:0000259" key="1">
    <source>
        <dbReference type="PROSITE" id="PS50902"/>
    </source>
</evidence>
<dbReference type="Pfam" id="PF00258">
    <property type="entry name" value="Flavodoxin_1"/>
    <property type="match status" value="1"/>
</dbReference>
<evidence type="ECO:0000313" key="3">
    <source>
        <dbReference type="Proteomes" id="UP000562352"/>
    </source>
</evidence>
<evidence type="ECO:0000313" key="2">
    <source>
        <dbReference type="EMBL" id="MBB5967700.1"/>
    </source>
</evidence>
<name>A0A841DCC6_PLAVE</name>
<protein>
    <recommendedName>
        <fullName evidence="1">Flavodoxin-like domain-containing protein</fullName>
    </recommendedName>
</protein>
<dbReference type="GO" id="GO:0010181">
    <property type="term" value="F:FMN binding"/>
    <property type="evidence" value="ECO:0007669"/>
    <property type="project" value="InterPro"/>
</dbReference>
<reference evidence="2 3" key="1">
    <citation type="submission" date="2020-08" db="EMBL/GenBank/DDBJ databases">
        <title>Genomic Encyclopedia of Type Strains, Phase III (KMG-III): the genomes of soil and plant-associated and newly described type strains.</title>
        <authorList>
            <person name="Whitman W."/>
        </authorList>
    </citation>
    <scope>NUCLEOTIDE SEQUENCE [LARGE SCALE GENOMIC DNA]</scope>
    <source>
        <strain evidence="2 3">CECT 3303</strain>
    </source>
</reference>
<dbReference type="GO" id="GO:0009055">
    <property type="term" value="F:electron transfer activity"/>
    <property type="evidence" value="ECO:0007669"/>
    <property type="project" value="InterPro"/>
</dbReference>
<dbReference type="SUPFAM" id="SSF52218">
    <property type="entry name" value="Flavoproteins"/>
    <property type="match status" value="1"/>
</dbReference>
<dbReference type="EMBL" id="JACHJJ010000037">
    <property type="protein sequence ID" value="MBB5967700.1"/>
    <property type="molecule type" value="Genomic_DNA"/>
</dbReference>
<dbReference type="InterPro" id="IPR008254">
    <property type="entry name" value="Flavodoxin/NO_synth"/>
</dbReference>
<dbReference type="Gene3D" id="3.40.50.360">
    <property type="match status" value="1"/>
</dbReference>
<sequence>MRALVVFESMFGNTQTIAEAIAEGLSTRMDVDLVEVGEAPKAVPEGVDLLVVGGPTHAFGMSRPATRQSAAQQAPRGLVSRGGGLREWLTTLTGGAQDVAAAAFDTRIDNRWIPGSARRGAEKLLHRRGFAILTGSQSFYVSDTPGPLLDGEGERARLWGVSLAAACQAGVHRIA</sequence>
<organism evidence="2 3">
    <name type="scientific">Planomonospora venezuelensis</name>
    <dbReference type="NCBI Taxonomy" id="1999"/>
    <lineage>
        <taxon>Bacteria</taxon>
        <taxon>Bacillati</taxon>
        <taxon>Actinomycetota</taxon>
        <taxon>Actinomycetes</taxon>
        <taxon>Streptosporangiales</taxon>
        <taxon>Streptosporangiaceae</taxon>
        <taxon>Planomonospora</taxon>
    </lineage>
</organism>
<dbReference type="InterPro" id="IPR029039">
    <property type="entry name" value="Flavoprotein-like_sf"/>
</dbReference>
<dbReference type="InterPro" id="IPR001226">
    <property type="entry name" value="Flavodoxin_CS"/>
</dbReference>
<accession>A0A841DCC6</accession>
<comment type="caution">
    <text evidence="2">The sequence shown here is derived from an EMBL/GenBank/DDBJ whole genome shotgun (WGS) entry which is preliminary data.</text>
</comment>
<proteinExistence type="predicted"/>
<dbReference type="Proteomes" id="UP000562352">
    <property type="component" value="Unassembled WGS sequence"/>
</dbReference>